<proteinExistence type="inferred from homology"/>
<gene>
    <name evidence="10" type="primary">flgG_2</name>
    <name evidence="10" type="ORF">Pan54_06590</name>
</gene>
<dbReference type="SUPFAM" id="SSF117143">
    <property type="entry name" value="Flagellar hook protein flgE"/>
    <property type="match status" value="1"/>
</dbReference>
<feature type="domain" description="Flagellar basal body rod protein N-terminal" evidence="7">
    <location>
        <begin position="6"/>
        <end position="36"/>
    </location>
</feature>
<comment type="subcellular location">
    <subcellularLocation>
        <location evidence="1 6">Bacterial flagellum basal body</location>
    </subcellularLocation>
</comment>
<keyword evidence="10" id="KW-0966">Cell projection</keyword>
<dbReference type="InterPro" id="IPR037925">
    <property type="entry name" value="FlgE/F/G-like"/>
</dbReference>
<evidence type="ECO:0000256" key="4">
    <source>
        <dbReference type="ARBA" id="ARBA00023143"/>
    </source>
</evidence>
<dbReference type="Pfam" id="PF22692">
    <property type="entry name" value="LlgE_F_G_D1"/>
    <property type="match status" value="1"/>
</dbReference>
<evidence type="ECO:0000256" key="6">
    <source>
        <dbReference type="RuleBase" id="RU362116"/>
    </source>
</evidence>
<keyword evidence="10" id="KW-0282">Flagellum</keyword>
<comment type="similarity">
    <text evidence="2 6">Belongs to the flagella basal body rod proteins family.</text>
</comment>
<dbReference type="EMBL" id="SJPG01000001">
    <property type="protein sequence ID" value="TWT59948.1"/>
    <property type="molecule type" value="Genomic_DNA"/>
</dbReference>
<keyword evidence="11" id="KW-1185">Reference proteome</keyword>
<evidence type="ECO:0000256" key="1">
    <source>
        <dbReference type="ARBA" id="ARBA00004117"/>
    </source>
</evidence>
<comment type="caution">
    <text evidence="10">The sequence shown here is derived from an EMBL/GenBank/DDBJ whole genome shotgun (WGS) entry which is preliminary data.</text>
</comment>
<feature type="domain" description="Flagellar basal-body/hook protein C-terminal" evidence="8">
    <location>
        <begin position="221"/>
        <end position="265"/>
    </location>
</feature>
<dbReference type="InterPro" id="IPR020013">
    <property type="entry name" value="Flagellar_FlgE/F/G"/>
</dbReference>
<organism evidence="10 11">
    <name type="scientific">Rubinisphaera italica</name>
    <dbReference type="NCBI Taxonomy" id="2527969"/>
    <lineage>
        <taxon>Bacteria</taxon>
        <taxon>Pseudomonadati</taxon>
        <taxon>Planctomycetota</taxon>
        <taxon>Planctomycetia</taxon>
        <taxon>Planctomycetales</taxon>
        <taxon>Planctomycetaceae</taxon>
        <taxon>Rubinisphaera</taxon>
    </lineage>
</organism>
<dbReference type="GO" id="GO:0009426">
    <property type="term" value="C:bacterial-type flagellum basal body, distal rod"/>
    <property type="evidence" value="ECO:0007669"/>
    <property type="project" value="UniProtKB-UniRule"/>
</dbReference>
<dbReference type="PANTHER" id="PTHR30435:SF19">
    <property type="entry name" value="FLAGELLAR BASAL-BODY ROD PROTEIN FLGG"/>
    <property type="match status" value="1"/>
</dbReference>
<dbReference type="Pfam" id="PF00460">
    <property type="entry name" value="Flg_bb_rod"/>
    <property type="match status" value="1"/>
</dbReference>
<dbReference type="PANTHER" id="PTHR30435">
    <property type="entry name" value="FLAGELLAR PROTEIN"/>
    <property type="match status" value="1"/>
</dbReference>
<sequence>MSLRTMNTSATGMEANLFQLDVIANNLANAGTTGFKRSRAEFEDLFYEHFKLPGVVSPATGTETPTGIALGLGTNVRATQVDFRQGSPNLTGGTLDFMIQGEGFFQVVDSSGAIAYTRAGTFTPNASGDLVMSSANLGRLLEPNINIPANATDITVSVDGQVSYREAGNTTLTNAGQISLARFINPEGLIQGGENLYFASDASGSPITGFPDTEAFGTILQGALESSNVEPVKELVDLIKTQRNVELNSEALKAGDQMLQLVNNLRRF</sequence>
<dbReference type="GO" id="GO:0071978">
    <property type="term" value="P:bacterial-type flagellum-dependent swarming motility"/>
    <property type="evidence" value="ECO:0007669"/>
    <property type="project" value="TreeGrafter"/>
</dbReference>
<dbReference type="InterPro" id="IPR012834">
    <property type="entry name" value="FlgG_G_neg"/>
</dbReference>
<dbReference type="NCBIfam" id="TIGR03506">
    <property type="entry name" value="FlgEFG_subfam"/>
    <property type="match status" value="2"/>
</dbReference>
<evidence type="ECO:0000256" key="2">
    <source>
        <dbReference type="ARBA" id="ARBA00009677"/>
    </source>
</evidence>
<dbReference type="Pfam" id="PF06429">
    <property type="entry name" value="Flg_bbr_C"/>
    <property type="match status" value="1"/>
</dbReference>
<evidence type="ECO:0000259" key="8">
    <source>
        <dbReference type="Pfam" id="PF06429"/>
    </source>
</evidence>
<dbReference type="InterPro" id="IPR053967">
    <property type="entry name" value="LlgE_F_G-like_D1"/>
</dbReference>
<dbReference type="InterPro" id="IPR010930">
    <property type="entry name" value="Flg_bb/hook_C_dom"/>
</dbReference>
<keyword evidence="10" id="KW-0969">Cilium</keyword>
<name>A0A5C5XB01_9PLAN</name>
<dbReference type="AlphaFoldDB" id="A0A5C5XB01"/>
<evidence type="ECO:0000256" key="3">
    <source>
        <dbReference type="ARBA" id="ARBA00017948"/>
    </source>
</evidence>
<evidence type="ECO:0000256" key="5">
    <source>
        <dbReference type="NCBIfam" id="TIGR02488"/>
    </source>
</evidence>
<reference evidence="10 11" key="1">
    <citation type="submission" date="2019-02" db="EMBL/GenBank/DDBJ databases">
        <title>Deep-cultivation of Planctomycetes and their phenomic and genomic characterization uncovers novel biology.</title>
        <authorList>
            <person name="Wiegand S."/>
            <person name="Jogler M."/>
            <person name="Boedeker C."/>
            <person name="Pinto D."/>
            <person name="Vollmers J."/>
            <person name="Rivas-Marin E."/>
            <person name="Kohn T."/>
            <person name="Peeters S.H."/>
            <person name="Heuer A."/>
            <person name="Rast P."/>
            <person name="Oberbeckmann S."/>
            <person name="Bunk B."/>
            <person name="Jeske O."/>
            <person name="Meyerdierks A."/>
            <person name="Storesund J.E."/>
            <person name="Kallscheuer N."/>
            <person name="Luecker S."/>
            <person name="Lage O.M."/>
            <person name="Pohl T."/>
            <person name="Merkel B.J."/>
            <person name="Hornburger P."/>
            <person name="Mueller R.-W."/>
            <person name="Bruemmer F."/>
            <person name="Labrenz M."/>
            <person name="Spormann A.M."/>
            <person name="Op Den Camp H."/>
            <person name="Overmann J."/>
            <person name="Amann R."/>
            <person name="Jetten M.S.M."/>
            <person name="Mascher T."/>
            <person name="Medema M.H."/>
            <person name="Devos D.P."/>
            <person name="Kaster A.-K."/>
            <person name="Ovreas L."/>
            <person name="Rohde M."/>
            <person name="Galperin M.Y."/>
            <person name="Jogler C."/>
        </authorList>
    </citation>
    <scope>NUCLEOTIDE SEQUENCE [LARGE SCALE GENOMIC DNA]</scope>
    <source>
        <strain evidence="10 11">Pan54</strain>
    </source>
</reference>
<accession>A0A5C5XB01</accession>
<feature type="domain" description="Flagellar hook protein FlgE/F/G-like D1" evidence="9">
    <location>
        <begin position="98"/>
        <end position="164"/>
    </location>
</feature>
<dbReference type="NCBIfam" id="TIGR02488">
    <property type="entry name" value="flgG_G_neg"/>
    <property type="match status" value="1"/>
</dbReference>
<protein>
    <recommendedName>
        <fullName evidence="3 5">Flagellar basal-body rod protein FlgG</fullName>
    </recommendedName>
</protein>
<dbReference type="InterPro" id="IPR001444">
    <property type="entry name" value="Flag_bb_rod_N"/>
</dbReference>
<evidence type="ECO:0000313" key="10">
    <source>
        <dbReference type="EMBL" id="TWT59948.1"/>
    </source>
</evidence>
<evidence type="ECO:0000259" key="9">
    <source>
        <dbReference type="Pfam" id="PF22692"/>
    </source>
</evidence>
<dbReference type="OrthoDB" id="9804559at2"/>
<evidence type="ECO:0000259" key="7">
    <source>
        <dbReference type="Pfam" id="PF00460"/>
    </source>
</evidence>
<keyword evidence="4 6" id="KW-0975">Bacterial flagellum</keyword>
<evidence type="ECO:0000313" key="11">
    <source>
        <dbReference type="Proteomes" id="UP000316095"/>
    </source>
</evidence>
<dbReference type="Proteomes" id="UP000316095">
    <property type="component" value="Unassembled WGS sequence"/>
</dbReference>
<dbReference type="RefSeq" id="WP_146502124.1">
    <property type="nucleotide sequence ID" value="NZ_SJPG01000001.1"/>
</dbReference>